<gene>
    <name evidence="3" type="ORF">N0F65_010808</name>
</gene>
<feature type="non-terminal residue" evidence="3">
    <location>
        <position position="1"/>
    </location>
</feature>
<dbReference type="AlphaFoldDB" id="A0AAV2YJ39"/>
<keyword evidence="1" id="KW-0862">Zinc</keyword>
<accession>A0AAV2YJ39</accession>
<dbReference type="InterPro" id="IPR001878">
    <property type="entry name" value="Znf_CCHC"/>
</dbReference>
<dbReference type="Proteomes" id="UP001146120">
    <property type="component" value="Unassembled WGS sequence"/>
</dbReference>
<dbReference type="InterPro" id="IPR036875">
    <property type="entry name" value="Znf_CCHC_sf"/>
</dbReference>
<protein>
    <recommendedName>
        <fullName evidence="2">CCHC-type domain-containing protein</fullName>
    </recommendedName>
</protein>
<dbReference type="PANTHER" id="PTHR47592:SF31">
    <property type="entry name" value="ZINC FINGER, CCHC-TYPE-RELATED"/>
    <property type="match status" value="1"/>
</dbReference>
<keyword evidence="1" id="KW-0863">Zinc-finger</keyword>
<dbReference type="InterPro" id="IPR054722">
    <property type="entry name" value="PolX-like_BBD"/>
</dbReference>
<dbReference type="Pfam" id="PF22936">
    <property type="entry name" value="Pol_BBD"/>
    <property type="match status" value="1"/>
</dbReference>
<dbReference type="PANTHER" id="PTHR47592">
    <property type="entry name" value="PBF68 PROTEIN"/>
    <property type="match status" value="1"/>
</dbReference>
<organism evidence="3 4">
    <name type="scientific">Lagenidium giganteum</name>
    <dbReference type="NCBI Taxonomy" id="4803"/>
    <lineage>
        <taxon>Eukaryota</taxon>
        <taxon>Sar</taxon>
        <taxon>Stramenopiles</taxon>
        <taxon>Oomycota</taxon>
        <taxon>Peronosporomycetes</taxon>
        <taxon>Pythiales</taxon>
        <taxon>Pythiaceae</taxon>
    </lineage>
</organism>
<dbReference type="Gene3D" id="4.10.60.10">
    <property type="entry name" value="Zinc finger, CCHC-type"/>
    <property type="match status" value="1"/>
</dbReference>
<comment type="caution">
    <text evidence="3">The sequence shown here is derived from an EMBL/GenBank/DDBJ whole genome shotgun (WGS) entry which is preliminary data.</text>
</comment>
<dbReference type="SMART" id="SM00343">
    <property type="entry name" value="ZnF_C2HC"/>
    <property type="match status" value="1"/>
</dbReference>
<feature type="domain" description="CCHC-type" evidence="2">
    <location>
        <begin position="19"/>
        <end position="35"/>
    </location>
</feature>
<name>A0AAV2YJ39_9STRA</name>
<reference evidence="3" key="1">
    <citation type="submission" date="2022-11" db="EMBL/GenBank/DDBJ databases">
        <authorList>
            <person name="Morgan W.R."/>
            <person name="Tartar A."/>
        </authorList>
    </citation>
    <scope>NUCLEOTIDE SEQUENCE</scope>
    <source>
        <strain evidence="3">ARSEF 373</strain>
    </source>
</reference>
<keyword evidence="1" id="KW-0479">Metal-binding</keyword>
<dbReference type="GO" id="GO:0003676">
    <property type="term" value="F:nucleic acid binding"/>
    <property type="evidence" value="ECO:0007669"/>
    <property type="project" value="InterPro"/>
</dbReference>
<dbReference type="GO" id="GO:0008270">
    <property type="term" value="F:zinc ion binding"/>
    <property type="evidence" value="ECO:0007669"/>
    <property type="project" value="UniProtKB-KW"/>
</dbReference>
<evidence type="ECO:0000313" key="3">
    <source>
        <dbReference type="EMBL" id="DAZ93342.1"/>
    </source>
</evidence>
<dbReference type="PROSITE" id="PS50158">
    <property type="entry name" value="ZF_CCHC"/>
    <property type="match status" value="1"/>
</dbReference>
<reference evidence="3" key="2">
    <citation type="journal article" date="2023" name="Microbiol Resour">
        <title>Decontamination and Annotation of the Draft Genome Sequence of the Oomycete Lagenidium giganteum ARSEF 373.</title>
        <authorList>
            <person name="Morgan W.R."/>
            <person name="Tartar A."/>
        </authorList>
    </citation>
    <scope>NUCLEOTIDE SEQUENCE</scope>
    <source>
        <strain evidence="3">ARSEF 373</strain>
    </source>
</reference>
<dbReference type="EMBL" id="DAKRPA010000324">
    <property type="protein sequence ID" value="DAZ93342.1"/>
    <property type="molecule type" value="Genomic_DNA"/>
</dbReference>
<proteinExistence type="predicted"/>
<dbReference type="Pfam" id="PF13976">
    <property type="entry name" value="gag_pre-integrs"/>
    <property type="match status" value="1"/>
</dbReference>
<evidence type="ECO:0000313" key="4">
    <source>
        <dbReference type="Proteomes" id="UP001146120"/>
    </source>
</evidence>
<sequence length="244" mass="26570">QQGARGDQQIGHGHYATVRCYLCNQPGHKRNVCPKRKQSRSQDNDDQFVFSVCGAANDPTTWKLDSGVSSHMTHDRRNFEDFRTIDQGLDVVVANGERLKVHGVGSVCLALPSGKTMVITEVMFVPQLDRMLLSVPALLAEDVEVGFEDGCVIKYNGRLVARGTRVGKLFVLESQGTPRQGNLALFVETVDAQTWHAGLGHVSHERVSGLHDTASDAPSNQGKASNLCDGCAFGKMHVSGFKHT</sequence>
<evidence type="ECO:0000256" key="1">
    <source>
        <dbReference type="PROSITE-ProRule" id="PRU00047"/>
    </source>
</evidence>
<evidence type="ECO:0000259" key="2">
    <source>
        <dbReference type="PROSITE" id="PS50158"/>
    </source>
</evidence>
<keyword evidence="4" id="KW-1185">Reference proteome</keyword>
<dbReference type="SUPFAM" id="SSF57756">
    <property type="entry name" value="Retrovirus zinc finger-like domains"/>
    <property type="match status" value="1"/>
</dbReference>
<dbReference type="InterPro" id="IPR025724">
    <property type="entry name" value="GAG-pre-integrase_dom"/>
</dbReference>